<proteinExistence type="predicted"/>
<sequence length="384" mass="37594">MSTRVRPRRTLRLSLGASAALWGGTFTLLGASLFACGTDTTGVFQTGGSAGAGNTPSAGPGGSGGAGGQGGGQGGSGAGMTGGEDCLDGADNDGDGDADCADADCTEGFSCVEAPEGWSLAWTTEGDAPPAGCGDATPEELHTDPAGAAACTACTCGDLQGAACSTPGLTCHPNSTGCFGGGDDWSGPFQNATCAKPTDLLNFAFTLSCRLSGEATLTAPGSCAPSVSDFPNQEPFGGHVLACDVKSSSGGCGAGAKCAPKPAAAESLCLRQEGEQACPDGFTQIVSYKSAADTRGCSACACESAATCAGGAYRFYDADSCMLGGNANPIDINNDTCRNVSTLLDASSWSIEAIPAMPSGSCTPTGGAPTGELTPEGAVTFCCK</sequence>
<protein>
    <submittedName>
        <fullName evidence="2">Uncharacterized protein</fullName>
    </submittedName>
</protein>
<organism evidence="2 3">
    <name type="scientific">Polyangium spumosum</name>
    <dbReference type="NCBI Taxonomy" id="889282"/>
    <lineage>
        <taxon>Bacteria</taxon>
        <taxon>Pseudomonadati</taxon>
        <taxon>Myxococcota</taxon>
        <taxon>Polyangia</taxon>
        <taxon>Polyangiales</taxon>
        <taxon>Polyangiaceae</taxon>
        <taxon>Polyangium</taxon>
    </lineage>
</organism>
<feature type="region of interest" description="Disordered" evidence="1">
    <location>
        <begin position="47"/>
        <end position="88"/>
    </location>
</feature>
<reference evidence="2 3" key="1">
    <citation type="submission" date="2019-10" db="EMBL/GenBank/DDBJ databases">
        <title>A soil myxobacterium in the family Polyangiaceae.</title>
        <authorList>
            <person name="Li Y."/>
            <person name="Wang J."/>
        </authorList>
    </citation>
    <scope>NUCLEOTIDE SEQUENCE [LARGE SCALE GENOMIC DNA]</scope>
    <source>
        <strain evidence="2 3">DSM 14734</strain>
    </source>
</reference>
<name>A0A6N7PY23_9BACT</name>
<feature type="compositionally biased region" description="Gly residues" evidence="1">
    <location>
        <begin position="59"/>
        <end position="82"/>
    </location>
</feature>
<accession>A0A6N7PY23</accession>
<dbReference type="RefSeq" id="WP_170319834.1">
    <property type="nucleotide sequence ID" value="NZ_WJIE01000013.1"/>
</dbReference>
<comment type="caution">
    <text evidence="2">The sequence shown here is derived from an EMBL/GenBank/DDBJ whole genome shotgun (WGS) entry which is preliminary data.</text>
</comment>
<evidence type="ECO:0000313" key="3">
    <source>
        <dbReference type="Proteomes" id="UP000440224"/>
    </source>
</evidence>
<dbReference type="EMBL" id="WJIE01000013">
    <property type="protein sequence ID" value="MRG96799.1"/>
    <property type="molecule type" value="Genomic_DNA"/>
</dbReference>
<evidence type="ECO:0000256" key="1">
    <source>
        <dbReference type="SAM" id="MobiDB-lite"/>
    </source>
</evidence>
<evidence type="ECO:0000313" key="2">
    <source>
        <dbReference type="EMBL" id="MRG96799.1"/>
    </source>
</evidence>
<keyword evidence="3" id="KW-1185">Reference proteome</keyword>
<dbReference type="AlphaFoldDB" id="A0A6N7PY23"/>
<dbReference type="Proteomes" id="UP000440224">
    <property type="component" value="Unassembled WGS sequence"/>
</dbReference>
<gene>
    <name evidence="2" type="ORF">GF068_33480</name>
</gene>